<evidence type="ECO:0000313" key="2">
    <source>
        <dbReference type="EMBL" id="MBD3920013.1"/>
    </source>
</evidence>
<dbReference type="InterPro" id="IPR016181">
    <property type="entry name" value="Acyl_CoA_acyltransferase"/>
</dbReference>
<feature type="domain" description="N-acetyltransferase" evidence="1">
    <location>
        <begin position="2"/>
        <end position="134"/>
    </location>
</feature>
<dbReference type="Proteomes" id="UP000609346">
    <property type="component" value="Unassembled WGS sequence"/>
</dbReference>
<gene>
    <name evidence="2" type="ORF">H8B09_14710</name>
</gene>
<name>A0ABR8MVT2_9BACL</name>
<keyword evidence="3" id="KW-1185">Reference proteome</keyword>
<sequence length="209" mass="24248">MLKKLDLHECHTLYDLMVDPAVFPYVRHKCQSYEEYLFVTKQLITLELELQNTLIARTIMNELGHPIGTIQLYDITNRTGFLATWIGAPYFGQGYNGRAKETFFTELFLEHQIETVYLKVRKQNIRSMKAVAKLPYVQLANELKPELYESINQAQEVYDLYQVVRASFWESRSRAIQCGVIRGWSDCRLQRQNAAGEEHSTLSTGVLFA</sequence>
<reference evidence="2 3" key="1">
    <citation type="submission" date="2020-09" db="EMBL/GenBank/DDBJ databases">
        <title>Paenibacillus sp. strain PR3 16S rRNA gene Genome sequencing and assembly.</title>
        <authorList>
            <person name="Kim J."/>
        </authorList>
    </citation>
    <scope>NUCLEOTIDE SEQUENCE [LARGE SCALE GENOMIC DNA]</scope>
    <source>
        <strain evidence="2 3">PR3</strain>
    </source>
</reference>
<dbReference type="Gene3D" id="3.40.630.30">
    <property type="match status" value="1"/>
</dbReference>
<dbReference type="EMBL" id="JACXZA010000003">
    <property type="protein sequence ID" value="MBD3920013.1"/>
    <property type="molecule type" value="Genomic_DNA"/>
</dbReference>
<dbReference type="SUPFAM" id="SSF55729">
    <property type="entry name" value="Acyl-CoA N-acyltransferases (Nat)"/>
    <property type="match status" value="1"/>
</dbReference>
<dbReference type="PANTHER" id="PTHR43792:SF1">
    <property type="entry name" value="N-ACETYLTRANSFERASE DOMAIN-CONTAINING PROTEIN"/>
    <property type="match status" value="1"/>
</dbReference>
<evidence type="ECO:0000259" key="1">
    <source>
        <dbReference type="Pfam" id="PF13302"/>
    </source>
</evidence>
<dbReference type="InterPro" id="IPR051531">
    <property type="entry name" value="N-acetyltransferase"/>
</dbReference>
<dbReference type="PANTHER" id="PTHR43792">
    <property type="entry name" value="GNAT FAMILY, PUTATIVE (AFU_ORTHOLOGUE AFUA_3G00765)-RELATED-RELATED"/>
    <property type="match status" value="1"/>
</dbReference>
<accession>A0ABR8MVT2</accession>
<organism evidence="2 3">
    <name type="scientific">Paenibacillus terricola</name>
    <dbReference type="NCBI Taxonomy" id="2763503"/>
    <lineage>
        <taxon>Bacteria</taxon>
        <taxon>Bacillati</taxon>
        <taxon>Bacillota</taxon>
        <taxon>Bacilli</taxon>
        <taxon>Bacillales</taxon>
        <taxon>Paenibacillaceae</taxon>
        <taxon>Paenibacillus</taxon>
    </lineage>
</organism>
<evidence type="ECO:0000313" key="3">
    <source>
        <dbReference type="Proteomes" id="UP000609346"/>
    </source>
</evidence>
<comment type="caution">
    <text evidence="2">The sequence shown here is derived from an EMBL/GenBank/DDBJ whole genome shotgun (WGS) entry which is preliminary data.</text>
</comment>
<proteinExistence type="predicted"/>
<dbReference type="Pfam" id="PF13302">
    <property type="entry name" value="Acetyltransf_3"/>
    <property type="match status" value="1"/>
</dbReference>
<protein>
    <submittedName>
        <fullName evidence="2">GNAT family N-acetyltransferase</fullName>
    </submittedName>
</protein>
<dbReference type="InterPro" id="IPR000182">
    <property type="entry name" value="GNAT_dom"/>
</dbReference>